<dbReference type="GO" id="GO:0005975">
    <property type="term" value="P:carbohydrate metabolic process"/>
    <property type="evidence" value="ECO:0007669"/>
    <property type="project" value="InterPro"/>
</dbReference>
<keyword evidence="6" id="KW-1185">Reference proteome</keyword>
<evidence type="ECO:0000313" key="6">
    <source>
        <dbReference type="Proteomes" id="UP000014760"/>
    </source>
</evidence>
<gene>
    <name evidence="4" type="ORF">CAPTEDRAFT_111205</name>
</gene>
<evidence type="ECO:0000313" key="4">
    <source>
        <dbReference type="EMBL" id="ELT94049.1"/>
    </source>
</evidence>
<sequence length="485" mass="56541">MELHNLRCFLLLAAVATGPAVCHQDPDWWKHTVIYQIYPRSFQDSDGDGVGDLRGIQSRLDYFEYLGVNTLWLSPIYQSPFKDFGYDISDHKDIDPIFGTMDDFDSLLGDLHKRGMFLVMDFIPNHTSDLHPWFIESSQGADNPYSDWYRWADGRIDADGHRQPPNNWLSVFGHSAWQWHEQRQQFYLHQFVPEQPDLNFRNPQVKEAMEDVLRFWTEKGVDGFRVDAIQTMFEVDDIRLNEPRSFLEGARPVKYRYLKHIYTSDQPQIHEVTADWRTKVFDPIDAKTGKHTFMVMETYNPDDPREAMKYYSSGSDMPFNFYFILASSDCGGRCYQEHIEKWMTNMPQHQWPNFVLGNHDNRRVSTRKGPQYVNALNILLLTLPGTPTTYYGEEIGQQDIQVSFAATQDPWGIMAGEDLYEKYSRDPERAPMQWSADPNAGFSSGSSTWLPLHPDYTQRNVEVRICSYITPIAYLPYTDPNERPV</sequence>
<protein>
    <recommendedName>
        <fullName evidence="3">Glycosyl hydrolase family 13 catalytic domain-containing protein</fullName>
    </recommendedName>
</protein>
<dbReference type="SMART" id="SM00642">
    <property type="entry name" value="Aamy"/>
    <property type="match status" value="1"/>
</dbReference>
<reference evidence="4 6" key="2">
    <citation type="journal article" date="2013" name="Nature">
        <title>Insights into bilaterian evolution from three spiralian genomes.</title>
        <authorList>
            <person name="Simakov O."/>
            <person name="Marletaz F."/>
            <person name="Cho S.J."/>
            <person name="Edsinger-Gonzales E."/>
            <person name="Havlak P."/>
            <person name="Hellsten U."/>
            <person name="Kuo D.H."/>
            <person name="Larsson T."/>
            <person name="Lv J."/>
            <person name="Arendt D."/>
            <person name="Savage R."/>
            <person name="Osoegawa K."/>
            <person name="de Jong P."/>
            <person name="Grimwood J."/>
            <person name="Chapman J.A."/>
            <person name="Shapiro H."/>
            <person name="Aerts A."/>
            <person name="Otillar R.P."/>
            <person name="Terry A.Y."/>
            <person name="Boore J.L."/>
            <person name="Grigoriev I.V."/>
            <person name="Lindberg D.R."/>
            <person name="Seaver E.C."/>
            <person name="Weisblat D.A."/>
            <person name="Putnam N.H."/>
            <person name="Rokhsar D.S."/>
        </authorList>
    </citation>
    <scope>NUCLEOTIDE SEQUENCE</scope>
    <source>
        <strain evidence="4 6">I ESC-2004</strain>
    </source>
</reference>
<dbReference type="EMBL" id="AMQN01002565">
    <property type="status" value="NOT_ANNOTATED_CDS"/>
    <property type="molecule type" value="Genomic_DNA"/>
</dbReference>
<evidence type="ECO:0000256" key="1">
    <source>
        <dbReference type="ARBA" id="ARBA00023180"/>
    </source>
</evidence>
<organism evidence="4">
    <name type="scientific">Capitella teleta</name>
    <name type="common">Polychaete worm</name>
    <dbReference type="NCBI Taxonomy" id="283909"/>
    <lineage>
        <taxon>Eukaryota</taxon>
        <taxon>Metazoa</taxon>
        <taxon>Spiralia</taxon>
        <taxon>Lophotrochozoa</taxon>
        <taxon>Annelida</taxon>
        <taxon>Polychaeta</taxon>
        <taxon>Sedentaria</taxon>
        <taxon>Scolecida</taxon>
        <taxon>Capitellidae</taxon>
        <taxon>Capitella</taxon>
    </lineage>
</organism>
<feature type="chain" id="PRO_5008787091" description="Glycosyl hydrolase family 13 catalytic domain-containing protein" evidence="2">
    <location>
        <begin position="23"/>
        <end position="485"/>
    </location>
</feature>
<reference evidence="6" key="1">
    <citation type="submission" date="2012-12" db="EMBL/GenBank/DDBJ databases">
        <authorList>
            <person name="Hellsten U."/>
            <person name="Grimwood J."/>
            <person name="Chapman J.A."/>
            <person name="Shapiro H."/>
            <person name="Aerts A."/>
            <person name="Otillar R.P."/>
            <person name="Terry A.Y."/>
            <person name="Boore J.L."/>
            <person name="Simakov O."/>
            <person name="Marletaz F."/>
            <person name="Cho S.-J."/>
            <person name="Edsinger-Gonzales E."/>
            <person name="Havlak P."/>
            <person name="Kuo D.-H."/>
            <person name="Larsson T."/>
            <person name="Lv J."/>
            <person name="Arendt D."/>
            <person name="Savage R."/>
            <person name="Osoegawa K."/>
            <person name="de Jong P."/>
            <person name="Lindberg D.R."/>
            <person name="Seaver E.C."/>
            <person name="Weisblat D.A."/>
            <person name="Putnam N.H."/>
            <person name="Grigoriev I.V."/>
            <person name="Rokhsar D.S."/>
        </authorList>
    </citation>
    <scope>NUCLEOTIDE SEQUENCE</scope>
    <source>
        <strain evidence="6">I ESC-2004</strain>
    </source>
</reference>
<dbReference type="Gene3D" id="3.20.20.80">
    <property type="entry name" value="Glycosidases"/>
    <property type="match status" value="1"/>
</dbReference>
<dbReference type="STRING" id="283909.R7TK00"/>
<feature type="domain" description="Glycosyl hydrolase family 13 catalytic" evidence="3">
    <location>
        <begin position="36"/>
        <end position="429"/>
    </location>
</feature>
<evidence type="ECO:0000256" key="2">
    <source>
        <dbReference type="SAM" id="SignalP"/>
    </source>
</evidence>
<dbReference type="SUPFAM" id="SSF51445">
    <property type="entry name" value="(Trans)glycosidases"/>
    <property type="match status" value="1"/>
</dbReference>
<dbReference type="FunFam" id="3.90.400.10:FF:000001">
    <property type="entry name" value="Maltase A3, isoform A"/>
    <property type="match status" value="1"/>
</dbReference>
<dbReference type="AlphaFoldDB" id="R7TK00"/>
<name>R7TK00_CAPTE</name>
<evidence type="ECO:0000259" key="3">
    <source>
        <dbReference type="SMART" id="SM00642"/>
    </source>
</evidence>
<dbReference type="Pfam" id="PF00128">
    <property type="entry name" value="Alpha-amylase"/>
    <property type="match status" value="1"/>
</dbReference>
<dbReference type="EMBL" id="KB309538">
    <property type="protein sequence ID" value="ELT94049.1"/>
    <property type="molecule type" value="Genomic_DNA"/>
</dbReference>
<evidence type="ECO:0000313" key="5">
    <source>
        <dbReference type="EnsemblMetazoa" id="CapteP111205"/>
    </source>
</evidence>
<keyword evidence="1" id="KW-0325">Glycoprotein</keyword>
<dbReference type="OMA" id="TFRYFTE"/>
<dbReference type="InterPro" id="IPR006047">
    <property type="entry name" value="GH13_cat_dom"/>
</dbReference>
<dbReference type="PANTHER" id="PTHR10357:SF179">
    <property type="entry name" value="NEUTRAL AND BASIC AMINO ACID TRANSPORT PROTEIN RBAT"/>
    <property type="match status" value="1"/>
</dbReference>
<dbReference type="Proteomes" id="UP000014760">
    <property type="component" value="Unassembled WGS sequence"/>
</dbReference>
<dbReference type="HOGENOM" id="CLU_006462_8_0_1"/>
<dbReference type="Gene3D" id="3.90.400.10">
    <property type="entry name" value="Oligo-1,6-glucosidase, Domain 2"/>
    <property type="match status" value="1"/>
</dbReference>
<proteinExistence type="predicted"/>
<dbReference type="EnsemblMetazoa" id="CapteT111205">
    <property type="protein sequence ID" value="CapteP111205"/>
    <property type="gene ID" value="CapteG111205"/>
</dbReference>
<feature type="signal peptide" evidence="2">
    <location>
        <begin position="1"/>
        <end position="22"/>
    </location>
</feature>
<accession>R7TK00</accession>
<keyword evidence="2" id="KW-0732">Signal</keyword>
<reference evidence="5" key="3">
    <citation type="submission" date="2015-06" db="UniProtKB">
        <authorList>
            <consortium name="EnsemblMetazoa"/>
        </authorList>
    </citation>
    <scope>IDENTIFICATION</scope>
</reference>
<dbReference type="InterPro" id="IPR045857">
    <property type="entry name" value="O16G_dom_2"/>
</dbReference>
<dbReference type="InterPro" id="IPR017853">
    <property type="entry name" value="GH"/>
</dbReference>
<dbReference type="PANTHER" id="PTHR10357">
    <property type="entry name" value="ALPHA-AMYLASE FAMILY MEMBER"/>
    <property type="match status" value="1"/>
</dbReference>
<dbReference type="OrthoDB" id="1740265at2759"/>